<proteinExistence type="predicted"/>
<dbReference type="PANTHER" id="PTHR12526:SF600">
    <property type="entry name" value="GLYCOSYL TRANSFERASE GROUP 1"/>
    <property type="match status" value="1"/>
</dbReference>
<dbReference type="RefSeq" id="WP_111957033.1">
    <property type="nucleotide sequence ID" value="NZ_CP036313.1"/>
</dbReference>
<protein>
    <submittedName>
        <fullName evidence="2">TIGR03087 family PEP-CTERM/XrtA system glycosyltransferase</fullName>
    </submittedName>
</protein>
<reference evidence="1 4" key="2">
    <citation type="submission" date="2019-02" db="EMBL/GenBank/DDBJ databases">
        <title>Complete genome sequence of Desulfobacter hydrogenophilus AcRS1.</title>
        <authorList>
            <person name="Marietou A."/>
            <person name="Lund M.B."/>
            <person name="Marshall I.P.G."/>
            <person name="Schreiber L."/>
            <person name="Jorgensen B."/>
        </authorList>
    </citation>
    <scope>NUCLEOTIDE SEQUENCE [LARGE SCALE GENOMIC DNA]</scope>
    <source>
        <strain evidence="1 4">AcRS1</strain>
    </source>
</reference>
<gene>
    <name evidence="2" type="ORF">DO021_12185</name>
    <name evidence="1" type="ORF">EYB58_12935</name>
</gene>
<evidence type="ECO:0000313" key="4">
    <source>
        <dbReference type="Proteomes" id="UP000293902"/>
    </source>
</evidence>
<reference evidence="2 3" key="1">
    <citation type="submission" date="2018-06" db="EMBL/GenBank/DDBJ databases">
        <title>Complete Genome Sequence of Desulfobacter hydrogenophilus (DSM3380).</title>
        <authorList>
            <person name="Marietou A."/>
            <person name="Schreiber L."/>
            <person name="Marshall I."/>
            <person name="Jorgensen B."/>
        </authorList>
    </citation>
    <scope>NUCLEOTIDE SEQUENCE [LARGE SCALE GENOMIC DNA]</scope>
    <source>
        <strain evidence="2 3">DSM 3380</strain>
    </source>
</reference>
<dbReference type="Proteomes" id="UP000293902">
    <property type="component" value="Chromosome"/>
</dbReference>
<accession>A0A328FAL5</accession>
<sequence length="421" mass="47913">MKILYLAHRVPYPPNKGDKIRTFNEIKSLGQNHDIDLLALADDPNDLPHKKNLENYCNRVKLFGLNIWKSKIFSLIGLAIPSRPLSVSYFYNKKLQTCLDQWMTEKTYDAILCFSSPMAEYLFRCPVLKETLNPCKPLSNGSRPVLIMDFCDVDSQKWHQYAANSRFPLNLVYGVESRRLLEYEKKINRLFHHSVFVSTHEVDVFINLNKKAQNLTAIPNGVDHDYFSLDARFESVPLRETEGQKVLVFTGAMDYYANVEGVSWFCRKIFPRIRSEHPDVLFYIVGSNPGPEVKALENQQGVRVTGFVDDIRPYYRGADVCVIPLRIAAGVQNKVLEAIAMARPVVTTGKALEGIKGKPDVHVLIEDDPKHFADKVVQLLNSKEKGTVLAGNARDFILENYNWQTNITALERLLPLEPAAN</sequence>
<dbReference type="AlphaFoldDB" id="A0A328FAL5"/>
<name>A0A328FAL5_9BACT</name>
<dbReference type="EMBL" id="CP036313">
    <property type="protein sequence ID" value="QBH13746.1"/>
    <property type="molecule type" value="Genomic_DNA"/>
</dbReference>
<keyword evidence="2" id="KW-0808">Transferase</keyword>
<evidence type="ECO:0000313" key="2">
    <source>
        <dbReference type="EMBL" id="RAM01691.1"/>
    </source>
</evidence>
<keyword evidence="4" id="KW-1185">Reference proteome</keyword>
<dbReference type="EMBL" id="QLNI01000023">
    <property type="protein sequence ID" value="RAM01691.1"/>
    <property type="molecule type" value="Genomic_DNA"/>
</dbReference>
<dbReference type="Gene3D" id="3.40.50.2000">
    <property type="entry name" value="Glycogen Phosphorylase B"/>
    <property type="match status" value="2"/>
</dbReference>
<dbReference type="GO" id="GO:0016757">
    <property type="term" value="F:glycosyltransferase activity"/>
    <property type="evidence" value="ECO:0007669"/>
    <property type="project" value="TreeGrafter"/>
</dbReference>
<dbReference type="InterPro" id="IPR017521">
    <property type="entry name" value="Sugar_tfrase_PEP-CTERM_Stp1"/>
</dbReference>
<evidence type="ECO:0000313" key="1">
    <source>
        <dbReference type="EMBL" id="QBH13746.1"/>
    </source>
</evidence>
<dbReference type="OrthoDB" id="9807209at2"/>
<dbReference type="PANTHER" id="PTHR12526">
    <property type="entry name" value="GLYCOSYLTRANSFERASE"/>
    <property type="match status" value="1"/>
</dbReference>
<dbReference type="NCBIfam" id="TIGR03087">
    <property type="entry name" value="stp1"/>
    <property type="match status" value="1"/>
</dbReference>
<organism evidence="2 3">
    <name type="scientific">Desulfobacter hydrogenophilus</name>
    <dbReference type="NCBI Taxonomy" id="2291"/>
    <lineage>
        <taxon>Bacteria</taxon>
        <taxon>Pseudomonadati</taxon>
        <taxon>Thermodesulfobacteriota</taxon>
        <taxon>Desulfobacteria</taxon>
        <taxon>Desulfobacterales</taxon>
        <taxon>Desulfobacteraceae</taxon>
        <taxon>Desulfobacter</taxon>
    </lineage>
</organism>
<evidence type="ECO:0000313" key="3">
    <source>
        <dbReference type="Proteomes" id="UP000248798"/>
    </source>
</evidence>
<dbReference type="SUPFAM" id="SSF53756">
    <property type="entry name" value="UDP-Glycosyltransferase/glycogen phosphorylase"/>
    <property type="match status" value="1"/>
</dbReference>
<dbReference type="Proteomes" id="UP000248798">
    <property type="component" value="Unassembled WGS sequence"/>
</dbReference>
<dbReference type="CDD" id="cd03801">
    <property type="entry name" value="GT4_PimA-like"/>
    <property type="match status" value="1"/>
</dbReference>
<dbReference type="Pfam" id="PF13692">
    <property type="entry name" value="Glyco_trans_1_4"/>
    <property type="match status" value="1"/>
</dbReference>